<dbReference type="SMART" id="SM00283">
    <property type="entry name" value="MA"/>
    <property type="match status" value="1"/>
</dbReference>
<gene>
    <name evidence="8" type="ORF">OPS25_09215</name>
</gene>
<evidence type="ECO:0000256" key="1">
    <source>
        <dbReference type="ARBA" id="ARBA00004370"/>
    </source>
</evidence>
<evidence type="ECO:0000256" key="5">
    <source>
        <dbReference type="SAM" id="Phobius"/>
    </source>
</evidence>
<comment type="caution">
    <text evidence="8">The sequence shown here is derived from an EMBL/GenBank/DDBJ whole genome shotgun (WGS) entry which is preliminary data.</text>
</comment>
<keyword evidence="2 4" id="KW-0807">Transducer</keyword>
<keyword evidence="9" id="KW-1185">Reference proteome</keyword>
<protein>
    <submittedName>
        <fullName evidence="8">Methyl-accepting chemotaxis protein</fullName>
    </submittedName>
</protein>
<dbReference type="CDD" id="cd06225">
    <property type="entry name" value="HAMP"/>
    <property type="match status" value="1"/>
</dbReference>
<dbReference type="InterPro" id="IPR004089">
    <property type="entry name" value="MCPsignal_dom"/>
</dbReference>
<comment type="similarity">
    <text evidence="3">Belongs to the methyl-accepting chemotaxis (MCP) protein family.</text>
</comment>
<dbReference type="Proteomes" id="UP001142810">
    <property type="component" value="Unassembled WGS sequence"/>
</dbReference>
<dbReference type="PANTHER" id="PTHR32089:SF70">
    <property type="entry name" value="ENERGY TAXIS MODULATING METHYL ACCEPTING SENSORY TRANSDUCER"/>
    <property type="match status" value="1"/>
</dbReference>
<dbReference type="PROSITE" id="PS50885">
    <property type="entry name" value="HAMP"/>
    <property type="match status" value="1"/>
</dbReference>
<dbReference type="InterPro" id="IPR003660">
    <property type="entry name" value="HAMP_dom"/>
</dbReference>
<dbReference type="PROSITE" id="PS50111">
    <property type="entry name" value="CHEMOTAXIS_TRANSDUC_2"/>
    <property type="match status" value="1"/>
</dbReference>
<dbReference type="RefSeq" id="WP_265617423.1">
    <property type="nucleotide sequence ID" value="NZ_JAPFRD010000010.1"/>
</dbReference>
<evidence type="ECO:0000313" key="9">
    <source>
        <dbReference type="Proteomes" id="UP001142810"/>
    </source>
</evidence>
<dbReference type="Pfam" id="PF00015">
    <property type="entry name" value="MCPsignal"/>
    <property type="match status" value="1"/>
</dbReference>
<feature type="domain" description="Methyl-accepting transducer" evidence="6">
    <location>
        <begin position="396"/>
        <end position="632"/>
    </location>
</feature>
<dbReference type="Pfam" id="PF00672">
    <property type="entry name" value="HAMP"/>
    <property type="match status" value="1"/>
</dbReference>
<proteinExistence type="inferred from homology"/>
<evidence type="ECO:0000259" key="7">
    <source>
        <dbReference type="PROSITE" id="PS50885"/>
    </source>
</evidence>
<dbReference type="SMART" id="SM00304">
    <property type="entry name" value="HAMP"/>
    <property type="match status" value="1"/>
</dbReference>
<reference evidence="8" key="1">
    <citation type="submission" date="2022-11" db="EMBL/GenBank/DDBJ databases">
        <title>Alteromonas sp. nov., isolated from sea water of the Qingdao.</title>
        <authorList>
            <person name="Wang Q."/>
        </authorList>
    </citation>
    <scope>NUCLEOTIDE SEQUENCE</scope>
    <source>
        <strain evidence="8">ASW11-7</strain>
    </source>
</reference>
<evidence type="ECO:0000256" key="2">
    <source>
        <dbReference type="ARBA" id="ARBA00023224"/>
    </source>
</evidence>
<evidence type="ECO:0000259" key="6">
    <source>
        <dbReference type="PROSITE" id="PS50111"/>
    </source>
</evidence>
<dbReference type="EMBL" id="JAPFRD010000010">
    <property type="protein sequence ID" value="MCW8108674.1"/>
    <property type="molecule type" value="Genomic_DNA"/>
</dbReference>
<dbReference type="Gene3D" id="1.10.287.950">
    <property type="entry name" value="Methyl-accepting chemotaxis protein"/>
    <property type="match status" value="1"/>
</dbReference>
<organism evidence="8 9">
    <name type="scientific">Alteromonas aquimaris</name>
    <dbReference type="NCBI Taxonomy" id="2998417"/>
    <lineage>
        <taxon>Bacteria</taxon>
        <taxon>Pseudomonadati</taxon>
        <taxon>Pseudomonadota</taxon>
        <taxon>Gammaproteobacteria</taxon>
        <taxon>Alteromonadales</taxon>
        <taxon>Alteromonadaceae</taxon>
        <taxon>Alteromonas/Salinimonas group</taxon>
        <taxon>Alteromonas</taxon>
    </lineage>
</organism>
<accession>A0ABT3P7E4</accession>
<evidence type="ECO:0000313" key="8">
    <source>
        <dbReference type="EMBL" id="MCW8108674.1"/>
    </source>
</evidence>
<feature type="domain" description="HAMP" evidence="7">
    <location>
        <begin position="339"/>
        <end position="391"/>
    </location>
</feature>
<keyword evidence="5" id="KW-0812">Transmembrane</keyword>
<evidence type="ECO:0000256" key="3">
    <source>
        <dbReference type="ARBA" id="ARBA00029447"/>
    </source>
</evidence>
<name>A0ABT3P7E4_9ALTE</name>
<feature type="transmembrane region" description="Helical" evidence="5">
    <location>
        <begin position="320"/>
        <end position="342"/>
    </location>
</feature>
<evidence type="ECO:0000256" key="4">
    <source>
        <dbReference type="PROSITE-ProRule" id="PRU00284"/>
    </source>
</evidence>
<dbReference type="Gene3D" id="6.10.340.10">
    <property type="match status" value="1"/>
</dbReference>
<dbReference type="SUPFAM" id="SSF58104">
    <property type="entry name" value="Methyl-accepting chemotaxis protein (MCP) signaling domain"/>
    <property type="match status" value="1"/>
</dbReference>
<sequence>MQLTVVKKITLGFALFGCLLLLTSILSYFGLNDIRQSAVVVVEEKMPVQAQMVEVKTDILNLARITANGYHESTAEGLLGNRNEFETKAETFVQQRNQLVSLIESSDTLKSAVASSDKYLKESVAMYEAIGQRLTLEAQLATKLEEVLRVADEGSALMLDLSYLDSDDPTVNTLIGAGTTIDNKLLTMNTAISELGTTNDEQVTQNIVEDLKYQLSNLQVDKDYLNRLAQDVDDGGTVAMFNEQYEQLLDGLQGENSLVSLQLQKLEQIAASNRHRELASEALNVALENINTLFENVRQSSLDGQNDILETVQNNLVRNVIVSVFGLIAAAILAVISTRSIARPLARINRGLTMLSKGDLSKKLRDEGNDEFSDLARKVNSLTDNLRELIGNILKQEKQLIAVTKESVSMGERSLQDVDQQREQVQLTSRNTENVQSTSRSNLEQINLAMEKLNSVSKQSDHIFQLVQENRRQVESQASQAEESATIIHRLDQNSRNIGSILDVIKTIAEQTNLLALNAAIEAARAGEQGRGFAVVADEVRTLATRTHDSTEEIESMIGNVQQDAAQAVKAINLGREQAKDGVTITSQVSEQVDDIRKIIEALSQINHHIVDDTRMQDKLLADVADSLNTIVSLADSSAESTRLSNESVMRLDAQVESLKRAVERFTL</sequence>
<keyword evidence="5" id="KW-1133">Transmembrane helix</keyword>
<dbReference type="PANTHER" id="PTHR32089">
    <property type="entry name" value="METHYL-ACCEPTING CHEMOTAXIS PROTEIN MCPB"/>
    <property type="match status" value="1"/>
</dbReference>
<comment type="subcellular location">
    <subcellularLocation>
        <location evidence="1">Membrane</location>
    </subcellularLocation>
</comment>
<keyword evidence="5" id="KW-0472">Membrane</keyword>